<proteinExistence type="predicted"/>
<organism evidence="8">
    <name type="scientific">Neisseria leonii</name>
    <dbReference type="NCBI Taxonomy" id="2995413"/>
    <lineage>
        <taxon>Bacteria</taxon>
        <taxon>Pseudomonadati</taxon>
        <taxon>Pseudomonadota</taxon>
        <taxon>Betaproteobacteria</taxon>
        <taxon>Neisseriales</taxon>
        <taxon>Neisseriaceae</taxon>
        <taxon>Neisseria</taxon>
    </lineage>
</organism>
<dbReference type="EMBL" id="CP146598">
    <property type="protein sequence ID" value="WWY02619.1"/>
    <property type="molecule type" value="Genomic_DNA"/>
</dbReference>
<dbReference type="Proteomes" id="UP001149607">
    <property type="component" value="Chromosome"/>
</dbReference>
<dbReference type="SUPFAM" id="SSF55811">
    <property type="entry name" value="Nudix"/>
    <property type="match status" value="1"/>
</dbReference>
<dbReference type="InterPro" id="IPR000086">
    <property type="entry name" value="NUDIX_hydrolase_dom"/>
</dbReference>
<dbReference type="PROSITE" id="PS51462">
    <property type="entry name" value="NUDIX"/>
    <property type="match status" value="1"/>
</dbReference>
<name>A0A9X4E3S6_9NEIS</name>
<dbReference type="RefSeq" id="WP_274584715.1">
    <property type="nucleotide sequence ID" value="NZ_CP145811.1"/>
</dbReference>
<evidence type="ECO:0000259" key="7">
    <source>
        <dbReference type="PROSITE" id="PS51462"/>
    </source>
</evidence>
<accession>A0A9X4E3S6</accession>
<reference evidence="9" key="2">
    <citation type="submission" date="2024-02" db="EMBL/GenBank/DDBJ databases">
        <title>Neisseria leonii sp. nov.</title>
        <authorList>
            <person name="Boutroux M."/>
            <person name="Favre-Rochex S."/>
            <person name="Gorgette O."/>
            <person name="Touak G."/>
            <person name="Muhle E."/>
            <person name="Chesneau O."/>
            <person name="Clermont D."/>
            <person name="Rahi P."/>
        </authorList>
    </citation>
    <scope>NUCLEOTIDE SEQUENCE</scope>
    <source>
        <strain evidence="9">51.81</strain>
    </source>
</reference>
<dbReference type="GO" id="GO:0010945">
    <property type="term" value="F:coenzyme A diphosphatase activity"/>
    <property type="evidence" value="ECO:0007669"/>
    <property type="project" value="InterPro"/>
</dbReference>
<feature type="domain" description="Nudix hydrolase" evidence="7">
    <location>
        <begin position="38"/>
        <end position="171"/>
    </location>
</feature>
<keyword evidence="5" id="KW-0460">Magnesium</keyword>
<evidence type="ECO:0000256" key="6">
    <source>
        <dbReference type="ARBA" id="ARBA00023211"/>
    </source>
</evidence>
<dbReference type="Pfam" id="PF00293">
    <property type="entry name" value="NUDIX"/>
    <property type="match status" value="1"/>
</dbReference>
<dbReference type="InterPro" id="IPR015797">
    <property type="entry name" value="NUDIX_hydrolase-like_dom_sf"/>
</dbReference>
<dbReference type="PANTHER" id="PTHR12992">
    <property type="entry name" value="NUDIX HYDROLASE"/>
    <property type="match status" value="1"/>
</dbReference>
<evidence type="ECO:0000256" key="1">
    <source>
        <dbReference type="ARBA" id="ARBA00001936"/>
    </source>
</evidence>
<evidence type="ECO:0000256" key="5">
    <source>
        <dbReference type="ARBA" id="ARBA00022842"/>
    </source>
</evidence>
<keyword evidence="4 9" id="KW-0378">Hydrolase</keyword>
<dbReference type="GO" id="GO:0046872">
    <property type="term" value="F:metal ion binding"/>
    <property type="evidence" value="ECO:0007669"/>
    <property type="project" value="UniProtKB-KW"/>
</dbReference>
<keyword evidence="10" id="KW-1185">Reference proteome</keyword>
<evidence type="ECO:0000256" key="3">
    <source>
        <dbReference type="ARBA" id="ARBA00022723"/>
    </source>
</evidence>
<dbReference type="GO" id="GO:0035539">
    <property type="term" value="F:8-oxo-7,8-dihydrodeoxyguanosine triphosphate pyrophosphatase activity"/>
    <property type="evidence" value="ECO:0007669"/>
    <property type="project" value="UniProtKB-EC"/>
</dbReference>
<evidence type="ECO:0000256" key="2">
    <source>
        <dbReference type="ARBA" id="ARBA00001946"/>
    </source>
</evidence>
<keyword evidence="6" id="KW-0464">Manganese</keyword>
<keyword evidence="3" id="KW-0479">Metal-binding</keyword>
<dbReference type="EMBL" id="JAPQFL010000002">
    <property type="protein sequence ID" value="MDD9327451.1"/>
    <property type="molecule type" value="Genomic_DNA"/>
</dbReference>
<reference evidence="8" key="1">
    <citation type="submission" date="2022-10" db="EMBL/GenBank/DDBJ databases">
        <authorList>
            <person name="Boutroux M."/>
        </authorList>
    </citation>
    <scope>NUCLEOTIDE SEQUENCE</scope>
    <source>
        <strain evidence="8">51.81</strain>
    </source>
</reference>
<sequence length="210" mass="22700">MPDSDSADTALTALLASLSGLPPAYLHGRNRALPPPGRWQEAAVLLGVVPHENRPHIILTRRSSTLRQHTGQTALPGGRRDAGDSDLTATALREAHEEIGTPPAVWQTFAPMPPLYSPSGYAVSAVPALSRRSLTVRPSENEVAEVFYLPLARALNPENYRIRAGFAAAPYPVYELPFGRHDIWGLTAAMLYALAEANRLHGFFPANPPA</sequence>
<comment type="cofactor">
    <cofactor evidence="2">
        <name>Mg(2+)</name>
        <dbReference type="ChEBI" id="CHEBI:18420"/>
    </cofactor>
</comment>
<gene>
    <name evidence="8" type="ORF">ORY91_000849</name>
    <name evidence="9" type="ORF">V9W64_07860</name>
</gene>
<dbReference type="InterPro" id="IPR045121">
    <property type="entry name" value="CoAse"/>
</dbReference>
<dbReference type="AlphaFoldDB" id="A0A9X4E3S6"/>
<evidence type="ECO:0000256" key="4">
    <source>
        <dbReference type="ARBA" id="ARBA00022801"/>
    </source>
</evidence>
<dbReference type="EC" id="3.6.1.55" evidence="9"/>
<dbReference type="PANTHER" id="PTHR12992:SF11">
    <property type="entry name" value="MITOCHONDRIAL COENZYME A DIPHOSPHATASE NUDT8"/>
    <property type="match status" value="1"/>
</dbReference>
<evidence type="ECO:0000313" key="8">
    <source>
        <dbReference type="EMBL" id="MDD9327451.1"/>
    </source>
</evidence>
<comment type="cofactor">
    <cofactor evidence="1">
        <name>Mn(2+)</name>
        <dbReference type="ChEBI" id="CHEBI:29035"/>
    </cofactor>
</comment>
<evidence type="ECO:0000313" key="10">
    <source>
        <dbReference type="Proteomes" id="UP001149607"/>
    </source>
</evidence>
<dbReference type="Gene3D" id="3.90.79.10">
    <property type="entry name" value="Nucleoside Triphosphate Pyrophosphohydrolase"/>
    <property type="match status" value="1"/>
</dbReference>
<protein>
    <submittedName>
        <fullName evidence="8">CoA pyrophosphatase</fullName>
        <ecNumber evidence="9">3.6.1.55</ecNumber>
    </submittedName>
</protein>
<dbReference type="CDD" id="cd03426">
    <property type="entry name" value="NUDIX_CoAse_Nudt7"/>
    <property type="match status" value="1"/>
</dbReference>
<evidence type="ECO:0000313" key="9">
    <source>
        <dbReference type="EMBL" id="WWY02619.1"/>
    </source>
</evidence>